<proteinExistence type="predicted"/>
<organism evidence="2">
    <name type="scientific">bioreactor metagenome</name>
    <dbReference type="NCBI Taxonomy" id="1076179"/>
    <lineage>
        <taxon>unclassified sequences</taxon>
        <taxon>metagenomes</taxon>
        <taxon>ecological metagenomes</taxon>
    </lineage>
</organism>
<accession>A0A645I5J2</accession>
<dbReference type="AlphaFoldDB" id="A0A645I5J2"/>
<evidence type="ECO:0000313" key="2">
    <source>
        <dbReference type="EMBL" id="MPN46042.1"/>
    </source>
</evidence>
<sequence>MSKHLIDGNGFCSEYQSNSDNNKTHCLVKNNRFQRGHFETPYQDRKTELRTTKANQAA</sequence>
<reference evidence="2" key="1">
    <citation type="submission" date="2019-08" db="EMBL/GenBank/DDBJ databases">
        <authorList>
            <person name="Kucharzyk K."/>
            <person name="Murdoch R.W."/>
            <person name="Higgins S."/>
            <person name="Loffler F."/>
        </authorList>
    </citation>
    <scope>NUCLEOTIDE SEQUENCE</scope>
</reference>
<feature type="region of interest" description="Disordered" evidence="1">
    <location>
        <begin position="1"/>
        <end position="58"/>
    </location>
</feature>
<dbReference type="EMBL" id="VSSQ01106361">
    <property type="protein sequence ID" value="MPN46042.1"/>
    <property type="molecule type" value="Genomic_DNA"/>
</dbReference>
<comment type="caution">
    <text evidence="2">The sequence shown here is derived from an EMBL/GenBank/DDBJ whole genome shotgun (WGS) entry which is preliminary data.</text>
</comment>
<feature type="compositionally biased region" description="Basic and acidic residues" evidence="1">
    <location>
        <begin position="36"/>
        <end position="51"/>
    </location>
</feature>
<evidence type="ECO:0000256" key="1">
    <source>
        <dbReference type="SAM" id="MobiDB-lite"/>
    </source>
</evidence>
<protein>
    <submittedName>
        <fullName evidence="2">Uncharacterized protein</fullName>
    </submittedName>
</protein>
<name>A0A645I5J2_9ZZZZ</name>
<gene>
    <name evidence="2" type="ORF">SDC9_193621</name>
</gene>